<protein>
    <submittedName>
        <fullName evidence="2">Uncharacterized protein</fullName>
    </submittedName>
</protein>
<feature type="compositionally biased region" description="Low complexity" evidence="1">
    <location>
        <begin position="54"/>
        <end position="69"/>
    </location>
</feature>
<name>A0ABR3X8N7_9PEZI</name>
<gene>
    <name evidence="2" type="ORF">VTK73DRAFT_1670</name>
</gene>
<organism evidence="2 3">
    <name type="scientific">Phialemonium thermophilum</name>
    <dbReference type="NCBI Taxonomy" id="223376"/>
    <lineage>
        <taxon>Eukaryota</taxon>
        <taxon>Fungi</taxon>
        <taxon>Dikarya</taxon>
        <taxon>Ascomycota</taxon>
        <taxon>Pezizomycotina</taxon>
        <taxon>Sordariomycetes</taxon>
        <taxon>Sordariomycetidae</taxon>
        <taxon>Cephalothecales</taxon>
        <taxon>Cephalothecaceae</taxon>
        <taxon>Phialemonium</taxon>
    </lineage>
</organism>
<comment type="caution">
    <text evidence="2">The sequence shown here is derived from an EMBL/GenBank/DDBJ whole genome shotgun (WGS) entry which is preliminary data.</text>
</comment>
<accession>A0ABR3X8N7</accession>
<evidence type="ECO:0000313" key="3">
    <source>
        <dbReference type="Proteomes" id="UP001586593"/>
    </source>
</evidence>
<dbReference type="Proteomes" id="UP001586593">
    <property type="component" value="Unassembled WGS sequence"/>
</dbReference>
<dbReference type="EMBL" id="JAZHXJ010000142">
    <property type="protein sequence ID" value="KAL1872288.1"/>
    <property type="molecule type" value="Genomic_DNA"/>
</dbReference>
<reference evidence="2 3" key="1">
    <citation type="journal article" date="2024" name="Commun. Biol.">
        <title>Comparative genomic analysis of thermophilic fungi reveals convergent evolutionary adaptations and gene losses.</title>
        <authorList>
            <person name="Steindorff A.S."/>
            <person name="Aguilar-Pontes M.V."/>
            <person name="Robinson A.J."/>
            <person name="Andreopoulos B."/>
            <person name="LaButti K."/>
            <person name="Kuo A."/>
            <person name="Mondo S."/>
            <person name="Riley R."/>
            <person name="Otillar R."/>
            <person name="Haridas S."/>
            <person name="Lipzen A."/>
            <person name="Grimwood J."/>
            <person name="Schmutz J."/>
            <person name="Clum A."/>
            <person name="Reid I.D."/>
            <person name="Moisan M.C."/>
            <person name="Butler G."/>
            <person name="Nguyen T.T.M."/>
            <person name="Dewar K."/>
            <person name="Conant G."/>
            <person name="Drula E."/>
            <person name="Henrissat B."/>
            <person name="Hansel C."/>
            <person name="Singer S."/>
            <person name="Hutchinson M.I."/>
            <person name="de Vries R.P."/>
            <person name="Natvig D.O."/>
            <person name="Powell A.J."/>
            <person name="Tsang A."/>
            <person name="Grigoriev I.V."/>
        </authorList>
    </citation>
    <scope>NUCLEOTIDE SEQUENCE [LARGE SCALE GENOMIC DNA]</scope>
    <source>
        <strain evidence="2 3">ATCC 24622</strain>
    </source>
</reference>
<feature type="compositionally biased region" description="Polar residues" evidence="1">
    <location>
        <begin position="80"/>
        <end position="98"/>
    </location>
</feature>
<evidence type="ECO:0000256" key="1">
    <source>
        <dbReference type="SAM" id="MobiDB-lite"/>
    </source>
</evidence>
<proteinExistence type="predicted"/>
<keyword evidence="3" id="KW-1185">Reference proteome</keyword>
<sequence>MTVEAGGRVSLERLSAEDFETASIRSAAPSYTSDAPSYHSVIHPDTLPPPYSPPAADSSRAAASSTTATNEEASLRSHQRVNSGPSTVPSRTTFSTQGLPPVPSGPPRRRSADVPSLTQFRIPSWSTIHSNPTARHYHSVAHRRVMAAANSNAAGSFATLRRMVLDRVEEEERTRVRPLEDPYLVGEEAAARARAERLARENTEEVLQHEDRRWDWFLSQSRDWGERDRGFRHFRRGIETSPHSKLARRIGAR</sequence>
<feature type="region of interest" description="Disordered" evidence="1">
    <location>
        <begin position="1"/>
        <end position="114"/>
    </location>
</feature>
<evidence type="ECO:0000313" key="2">
    <source>
        <dbReference type="EMBL" id="KAL1872288.1"/>
    </source>
</evidence>